<feature type="transmembrane region" description="Helical" evidence="8">
    <location>
        <begin position="195"/>
        <end position="214"/>
    </location>
</feature>
<evidence type="ECO:0000256" key="4">
    <source>
        <dbReference type="ARBA" id="ARBA00022847"/>
    </source>
</evidence>
<feature type="transmembrane region" description="Helical" evidence="8">
    <location>
        <begin position="297"/>
        <end position="316"/>
    </location>
</feature>
<reference evidence="9 10" key="1">
    <citation type="submission" date="2020-04" db="EMBL/GenBank/DDBJ databases">
        <authorList>
            <person name="De Canck E."/>
        </authorList>
    </citation>
    <scope>NUCLEOTIDE SEQUENCE [LARGE SCALE GENOMIC DNA]</scope>
    <source>
        <strain evidence="9 10">LMG 29542</strain>
    </source>
</reference>
<comment type="subcellular location">
    <subcellularLocation>
        <location evidence="1">Membrane</location>
        <topology evidence="1">Multi-pass membrane protein</topology>
    </subcellularLocation>
</comment>
<dbReference type="PANTHER" id="PTHR11706:SF33">
    <property type="entry name" value="NATURAL RESISTANCE-ASSOCIATED MACROPHAGE PROTEIN 2"/>
    <property type="match status" value="1"/>
</dbReference>
<dbReference type="GO" id="GO:0005384">
    <property type="term" value="F:manganese ion transmembrane transporter activity"/>
    <property type="evidence" value="ECO:0007669"/>
    <property type="project" value="TreeGrafter"/>
</dbReference>
<feature type="transmembrane region" description="Helical" evidence="8">
    <location>
        <begin position="226"/>
        <end position="245"/>
    </location>
</feature>
<feature type="transmembrane region" description="Helical" evidence="8">
    <location>
        <begin position="357"/>
        <end position="379"/>
    </location>
</feature>
<name>A0A6J5F7E7_9BURK</name>
<gene>
    <name evidence="9" type="primary">mntH_5</name>
    <name evidence="9" type="ORF">LMG29542_07286</name>
</gene>
<sequence>MPASGLHWIDAPHGTRPPLAPGGPRSGESDISSVNGGVDDVRRAVSFILSAVEGAVVVGTLSALGATLVNEGLPKESVIHYEAATPETLSRADTPAPAIRNAPLMDTLTHDPVKQPTRPKLLQVMGPGLITGASDDDPSGIATYSQVGAQFGYGLAWTLLFSYPLMAAIQEISARIGRVTGSGIAGNLREHYPRWLSTSVVGLLLVANIINLGADLGAMGAALKLLIAGPALLYVCGFGLLSVVLEVFTRYARYVSILKWLCLSLFSYVICAFVVKVPWDQVGRAVLLPALSIKPDYLVAIVAVMGTTISPYLFFWQAEQEVEDEKERPGAHPLTHAPWEAPAEFARIRIDTYLGMALSNVIAFFIVVTTATTLHAHGLTDIQTSAQAAEALRAIAGPFTFFVFAAGIIGTGLLTLPVLAGSGAYAVGELFLWRVGLARAPSQAKAFYGVIAAATAIGAGLNFTPIDPVKALYWSAVLNGVVAVPVMIVMMHLSMRTHIMSGFTLPPTLRTFGWIATGVMAATVVAMGVTWFA</sequence>
<evidence type="ECO:0000256" key="6">
    <source>
        <dbReference type="ARBA" id="ARBA00023136"/>
    </source>
</evidence>
<feature type="transmembrane region" description="Helical" evidence="8">
    <location>
        <begin position="512"/>
        <end position="532"/>
    </location>
</feature>
<dbReference type="GO" id="GO:0015293">
    <property type="term" value="F:symporter activity"/>
    <property type="evidence" value="ECO:0007669"/>
    <property type="project" value="UniProtKB-KW"/>
</dbReference>
<dbReference type="PANTHER" id="PTHR11706">
    <property type="entry name" value="SOLUTE CARRIER PROTEIN FAMILY 11 MEMBER"/>
    <property type="match status" value="1"/>
</dbReference>
<evidence type="ECO:0000256" key="1">
    <source>
        <dbReference type="ARBA" id="ARBA00004141"/>
    </source>
</evidence>
<evidence type="ECO:0000256" key="7">
    <source>
        <dbReference type="SAM" id="MobiDB-lite"/>
    </source>
</evidence>
<dbReference type="EMBL" id="CADIKH010000077">
    <property type="protein sequence ID" value="CAB3773532.1"/>
    <property type="molecule type" value="Genomic_DNA"/>
</dbReference>
<organism evidence="9 10">
    <name type="scientific">Paraburkholderia humisilvae</name>
    <dbReference type="NCBI Taxonomy" id="627669"/>
    <lineage>
        <taxon>Bacteria</taxon>
        <taxon>Pseudomonadati</taxon>
        <taxon>Pseudomonadota</taxon>
        <taxon>Betaproteobacteria</taxon>
        <taxon>Burkholderiales</taxon>
        <taxon>Burkholderiaceae</taxon>
        <taxon>Paraburkholderia</taxon>
    </lineage>
</organism>
<dbReference type="Pfam" id="PF01566">
    <property type="entry name" value="Nramp"/>
    <property type="match status" value="1"/>
</dbReference>
<evidence type="ECO:0000256" key="8">
    <source>
        <dbReference type="SAM" id="Phobius"/>
    </source>
</evidence>
<dbReference type="Proteomes" id="UP000494363">
    <property type="component" value="Unassembled WGS sequence"/>
</dbReference>
<proteinExistence type="predicted"/>
<keyword evidence="3 8" id="KW-0812">Transmembrane</keyword>
<accession>A0A6J5F7E7</accession>
<dbReference type="GO" id="GO:0015086">
    <property type="term" value="F:cadmium ion transmembrane transporter activity"/>
    <property type="evidence" value="ECO:0007669"/>
    <property type="project" value="TreeGrafter"/>
</dbReference>
<feature type="region of interest" description="Disordered" evidence="7">
    <location>
        <begin position="1"/>
        <end position="35"/>
    </location>
</feature>
<protein>
    <submittedName>
        <fullName evidence="9">Divalent metal cation transporter MntH</fullName>
    </submittedName>
</protein>
<feature type="transmembrane region" description="Helical" evidence="8">
    <location>
        <begin position="446"/>
        <end position="466"/>
    </location>
</feature>
<evidence type="ECO:0000313" key="10">
    <source>
        <dbReference type="Proteomes" id="UP000494363"/>
    </source>
</evidence>
<evidence type="ECO:0000256" key="3">
    <source>
        <dbReference type="ARBA" id="ARBA00022692"/>
    </source>
</evidence>
<keyword evidence="10" id="KW-1185">Reference proteome</keyword>
<feature type="transmembrane region" description="Helical" evidence="8">
    <location>
        <begin position="257"/>
        <end position="277"/>
    </location>
</feature>
<dbReference type="GO" id="GO:0005886">
    <property type="term" value="C:plasma membrane"/>
    <property type="evidence" value="ECO:0007669"/>
    <property type="project" value="TreeGrafter"/>
</dbReference>
<keyword evidence="6 8" id="KW-0472">Membrane</keyword>
<dbReference type="GO" id="GO:0034755">
    <property type="term" value="P:iron ion transmembrane transport"/>
    <property type="evidence" value="ECO:0007669"/>
    <property type="project" value="TreeGrafter"/>
</dbReference>
<feature type="transmembrane region" description="Helical" evidence="8">
    <location>
        <begin position="399"/>
        <end position="425"/>
    </location>
</feature>
<evidence type="ECO:0000313" key="9">
    <source>
        <dbReference type="EMBL" id="CAB3773532.1"/>
    </source>
</evidence>
<evidence type="ECO:0000256" key="5">
    <source>
        <dbReference type="ARBA" id="ARBA00022989"/>
    </source>
</evidence>
<evidence type="ECO:0000256" key="2">
    <source>
        <dbReference type="ARBA" id="ARBA00022448"/>
    </source>
</evidence>
<keyword evidence="5 8" id="KW-1133">Transmembrane helix</keyword>
<keyword evidence="2" id="KW-0813">Transport</keyword>
<feature type="transmembrane region" description="Helical" evidence="8">
    <location>
        <begin position="472"/>
        <end position="491"/>
    </location>
</feature>
<keyword evidence="4" id="KW-0769">Symport</keyword>
<dbReference type="AlphaFoldDB" id="A0A6J5F7E7"/>
<dbReference type="InterPro" id="IPR001046">
    <property type="entry name" value="NRAMP_fam"/>
</dbReference>